<dbReference type="EMBL" id="JAATJS010000003">
    <property type="protein sequence ID" value="NIX76823.1"/>
    <property type="molecule type" value="Genomic_DNA"/>
</dbReference>
<keyword evidence="2" id="KW-1185">Reference proteome</keyword>
<dbReference type="Proteomes" id="UP000707352">
    <property type="component" value="Unassembled WGS sequence"/>
</dbReference>
<dbReference type="RefSeq" id="WP_167672735.1">
    <property type="nucleotide sequence ID" value="NZ_JAATJS010000003.1"/>
</dbReference>
<comment type="caution">
    <text evidence="1">The sequence shown here is derived from an EMBL/GenBank/DDBJ whole genome shotgun (WGS) entry which is preliminary data.</text>
</comment>
<evidence type="ECO:0000313" key="1">
    <source>
        <dbReference type="EMBL" id="NIX76823.1"/>
    </source>
</evidence>
<gene>
    <name evidence="1" type="ORF">HB375_09375</name>
</gene>
<proteinExistence type="predicted"/>
<accession>A0ABX0VAE9</accession>
<protein>
    <submittedName>
        <fullName evidence="1">Glycosyltransferase family 4 protein</fullName>
    </submittedName>
</protein>
<organism evidence="1 2">
    <name type="scientific">Microvirga terricola</name>
    <dbReference type="NCBI Taxonomy" id="2719797"/>
    <lineage>
        <taxon>Bacteria</taxon>
        <taxon>Pseudomonadati</taxon>
        <taxon>Pseudomonadota</taxon>
        <taxon>Alphaproteobacteria</taxon>
        <taxon>Hyphomicrobiales</taxon>
        <taxon>Methylobacteriaceae</taxon>
        <taxon>Microvirga</taxon>
    </lineage>
</organism>
<sequence length="365" mass="41836">MRVLHGPVNIGNQPWVLSRHERQLGIDSELVVNYTPSLGYKADRVVSPLGWVSEEEMRARLLNGLRAPFDYDVLHYYFGRSLMYWDDYGSRNYLPFLDVEVARRLGRSIIFTLQGCDVRIAGDSTIRNRFTPCRAGHCTVFDTCLATLDDQRRHFIRDILPKADRVFFLNPELGHFLGRGEFLPYSSVEIDRFEVIPPVTGRPPRILHAPTNGEIKGTPAILEAIDQLRHRYEFEFVLVRNMTHEEALKAYQTADLVIDQVLAGWYGGFAVEVMAMGKPVLCYLREEDFEFVPKEMFADIPIINIRPDRLAADIAQALDRRAEWGEWSARSRQFVEKWHNPAGIAAALARVYEDPTAPLTLQKLS</sequence>
<reference evidence="1 2" key="1">
    <citation type="submission" date="2020-03" db="EMBL/GenBank/DDBJ databases">
        <title>The genome sequence of Microvirga sp. c23x22.</title>
        <authorList>
            <person name="Zhang X."/>
        </authorList>
    </citation>
    <scope>NUCLEOTIDE SEQUENCE [LARGE SCALE GENOMIC DNA]</scope>
    <source>
        <strain evidence="2">c23x22</strain>
    </source>
</reference>
<evidence type="ECO:0000313" key="2">
    <source>
        <dbReference type="Proteomes" id="UP000707352"/>
    </source>
</evidence>
<name>A0ABX0VAE9_9HYPH</name>
<dbReference type="Gene3D" id="3.40.50.2000">
    <property type="entry name" value="Glycogen Phosphorylase B"/>
    <property type="match status" value="1"/>
</dbReference>
<dbReference type="SUPFAM" id="SSF53756">
    <property type="entry name" value="UDP-Glycosyltransferase/glycogen phosphorylase"/>
    <property type="match status" value="1"/>
</dbReference>